<reference evidence="2 3" key="1">
    <citation type="submission" date="2019-01" db="EMBL/GenBank/DDBJ databases">
        <title>Sequencing of cultivated peanut Arachis hypogaea provides insights into genome evolution and oil improvement.</title>
        <authorList>
            <person name="Chen X."/>
        </authorList>
    </citation>
    <scope>NUCLEOTIDE SEQUENCE [LARGE SCALE GENOMIC DNA]</scope>
    <source>
        <strain evidence="3">cv. Fuhuasheng</strain>
        <tissue evidence="2">Leaves</tissue>
    </source>
</reference>
<protein>
    <submittedName>
        <fullName evidence="2">Uncharacterized protein</fullName>
    </submittedName>
</protein>
<evidence type="ECO:0000313" key="3">
    <source>
        <dbReference type="Proteomes" id="UP000289738"/>
    </source>
</evidence>
<keyword evidence="1" id="KW-1133">Transmembrane helix</keyword>
<evidence type="ECO:0000313" key="2">
    <source>
        <dbReference type="EMBL" id="RYR16814.1"/>
    </source>
</evidence>
<name>A0A444ZRU2_ARAHY</name>
<keyword evidence="3" id="KW-1185">Reference proteome</keyword>
<organism evidence="2 3">
    <name type="scientific">Arachis hypogaea</name>
    <name type="common">Peanut</name>
    <dbReference type="NCBI Taxonomy" id="3818"/>
    <lineage>
        <taxon>Eukaryota</taxon>
        <taxon>Viridiplantae</taxon>
        <taxon>Streptophyta</taxon>
        <taxon>Embryophyta</taxon>
        <taxon>Tracheophyta</taxon>
        <taxon>Spermatophyta</taxon>
        <taxon>Magnoliopsida</taxon>
        <taxon>eudicotyledons</taxon>
        <taxon>Gunneridae</taxon>
        <taxon>Pentapetalae</taxon>
        <taxon>rosids</taxon>
        <taxon>fabids</taxon>
        <taxon>Fabales</taxon>
        <taxon>Fabaceae</taxon>
        <taxon>Papilionoideae</taxon>
        <taxon>50 kb inversion clade</taxon>
        <taxon>dalbergioids sensu lato</taxon>
        <taxon>Dalbergieae</taxon>
        <taxon>Pterocarpus clade</taxon>
        <taxon>Arachis</taxon>
    </lineage>
</organism>
<feature type="transmembrane region" description="Helical" evidence="1">
    <location>
        <begin position="129"/>
        <end position="148"/>
    </location>
</feature>
<evidence type="ECO:0000256" key="1">
    <source>
        <dbReference type="SAM" id="Phobius"/>
    </source>
</evidence>
<keyword evidence="1" id="KW-0812">Transmembrane</keyword>
<accession>A0A444ZRU2</accession>
<keyword evidence="1" id="KW-0472">Membrane</keyword>
<comment type="caution">
    <text evidence="2">The sequence shown here is derived from an EMBL/GenBank/DDBJ whole genome shotgun (WGS) entry which is preliminary data.</text>
</comment>
<dbReference type="Proteomes" id="UP000289738">
    <property type="component" value="Chromosome B03"/>
</dbReference>
<dbReference type="EMBL" id="SDMP01000013">
    <property type="protein sequence ID" value="RYR16814.1"/>
    <property type="molecule type" value="Genomic_DNA"/>
</dbReference>
<proteinExistence type="predicted"/>
<dbReference type="AlphaFoldDB" id="A0A444ZRU2"/>
<gene>
    <name evidence="2" type="ORF">Ahy_B03g061699</name>
</gene>
<sequence>MSTLNVKRIRNQFPKSGRNCHMICNIVQKEGPATSVSIMHVYYNLRIITIVYYLKLMTPILLLNDTPKRHKKQPGGIKSYILSFSFSFSLSIHIKETQHGSLISQERSENICTYDPKCWKRKNRGTTSIIINEVICKGGIVAFILSGIK</sequence>